<protein>
    <submittedName>
        <fullName evidence="1">Uncharacterized protein</fullName>
    </submittedName>
</protein>
<evidence type="ECO:0000313" key="1">
    <source>
        <dbReference type="EMBL" id="PJJ40357.1"/>
    </source>
</evidence>
<proteinExistence type="predicted"/>
<gene>
    <name evidence="1" type="ORF">BGX16_0276</name>
</gene>
<evidence type="ECO:0000313" key="2">
    <source>
        <dbReference type="Proteomes" id="UP000231134"/>
    </source>
</evidence>
<dbReference type="Proteomes" id="UP000231134">
    <property type="component" value="Unassembled WGS sequence"/>
</dbReference>
<comment type="caution">
    <text evidence="1">The sequence shown here is derived from an EMBL/GenBank/DDBJ whole genome shotgun (WGS) entry which is preliminary data.</text>
</comment>
<dbReference type="AlphaFoldDB" id="A0A2M9A3Z9"/>
<sequence length="166" mass="19120">MMAPLFLIALLVFLCSVLWRMFRRPQKETSVQVFTQKVVSQNPLERAVSEACSVDGRYYRILLNAVIPKERGLERFELLLLHETGVYAFARRSLLKKQRNVTEVLQKFLDPDASEFLAFDFLVSKTSSTISPKEILELGGELEQMLQMGKSVYTAEKLETWAEKIK</sequence>
<name>A0A2M9A3Z9_9BACT</name>
<organism evidence="1 2">
    <name type="scientific">Hallerella succinigenes</name>
    <dbReference type="NCBI Taxonomy" id="1896222"/>
    <lineage>
        <taxon>Bacteria</taxon>
        <taxon>Pseudomonadati</taxon>
        <taxon>Fibrobacterota</taxon>
        <taxon>Fibrobacteria</taxon>
        <taxon>Fibrobacterales</taxon>
        <taxon>Fibrobacteraceae</taxon>
        <taxon>Hallerella</taxon>
    </lineage>
</organism>
<keyword evidence="2" id="KW-1185">Reference proteome</keyword>
<dbReference type="RefSeq" id="WP_100424453.1">
    <property type="nucleotide sequence ID" value="NZ_JAQXKX010000015.1"/>
</dbReference>
<accession>A0A2M9A3Z9</accession>
<dbReference type="EMBL" id="PGEX01000001">
    <property type="protein sequence ID" value="PJJ40357.1"/>
    <property type="molecule type" value="Genomic_DNA"/>
</dbReference>
<reference evidence="1 2" key="1">
    <citation type="submission" date="2017-11" db="EMBL/GenBank/DDBJ databases">
        <title>Animal gut microbial communities from fecal samples from Wisconsin, USA.</title>
        <authorList>
            <person name="Neumann A."/>
        </authorList>
    </citation>
    <scope>NUCLEOTIDE SEQUENCE [LARGE SCALE GENOMIC DNA]</scope>
    <source>
        <strain evidence="1 2">UWS3</strain>
    </source>
</reference>